<feature type="domain" description="Helix-hairpin-helix DNA-binding motif class 1" evidence="2">
    <location>
        <begin position="198"/>
        <end position="217"/>
    </location>
</feature>
<keyword evidence="4" id="KW-1185">Reference proteome</keyword>
<comment type="caution">
    <text evidence="3">The sequence shown here is derived from an EMBL/GenBank/DDBJ whole genome shotgun (WGS) entry which is preliminary data.</text>
</comment>
<dbReference type="GO" id="GO:0015627">
    <property type="term" value="C:type II protein secretion system complex"/>
    <property type="evidence" value="ECO:0007669"/>
    <property type="project" value="TreeGrafter"/>
</dbReference>
<dbReference type="InterPro" id="IPR019554">
    <property type="entry name" value="Soluble_ligand-bd"/>
</dbReference>
<dbReference type="InterPro" id="IPR004509">
    <property type="entry name" value="Competence_ComEA_HhH"/>
</dbReference>
<feature type="domain" description="Helix-hairpin-helix DNA-binding motif class 1" evidence="2">
    <location>
        <begin position="168"/>
        <end position="187"/>
    </location>
</feature>
<evidence type="ECO:0000313" key="3">
    <source>
        <dbReference type="EMBL" id="MDO4841948.1"/>
    </source>
</evidence>
<feature type="non-terminal residue" evidence="3">
    <location>
        <position position="1"/>
    </location>
</feature>
<dbReference type="AlphaFoldDB" id="A0AA43U648"/>
<dbReference type="InterPro" id="IPR051675">
    <property type="entry name" value="Endo/Exo/Phosphatase_dom_1"/>
</dbReference>
<dbReference type="InterPro" id="IPR010994">
    <property type="entry name" value="RuvA_2-like"/>
</dbReference>
<evidence type="ECO:0000259" key="2">
    <source>
        <dbReference type="SMART" id="SM00278"/>
    </source>
</evidence>
<dbReference type="GO" id="GO:0006281">
    <property type="term" value="P:DNA repair"/>
    <property type="evidence" value="ECO:0007669"/>
    <property type="project" value="InterPro"/>
</dbReference>
<dbReference type="EMBL" id="JAUMVS010000069">
    <property type="protein sequence ID" value="MDO4841948.1"/>
    <property type="molecule type" value="Genomic_DNA"/>
</dbReference>
<dbReference type="SMART" id="SM00278">
    <property type="entry name" value="HhH1"/>
    <property type="match status" value="2"/>
</dbReference>
<reference evidence="3" key="1">
    <citation type="submission" date="2023-07" db="EMBL/GenBank/DDBJ databases">
        <title>Between Cages and Wild: Unraveling the Impact of Captivity on Animal Microbiomes and Antimicrobial Resistance.</title>
        <authorList>
            <person name="Schmartz G.P."/>
            <person name="Rehner J."/>
            <person name="Schuff M.J."/>
            <person name="Becker S.L."/>
            <person name="Kravczyk M."/>
            <person name="Gurevich A."/>
            <person name="Francke R."/>
            <person name="Mueller R."/>
            <person name="Keller V."/>
            <person name="Keller A."/>
        </authorList>
    </citation>
    <scope>NUCLEOTIDE SEQUENCE</scope>
    <source>
        <strain evidence="3">S12M_St_49</strain>
    </source>
</reference>
<dbReference type="Proteomes" id="UP001168575">
    <property type="component" value="Unassembled WGS sequence"/>
</dbReference>
<accession>A0AA43U648</accession>
<protein>
    <submittedName>
        <fullName evidence="3">Helix-hairpin-helix domain-containing protein</fullName>
    </submittedName>
</protein>
<dbReference type="Pfam" id="PF12836">
    <property type="entry name" value="HHH_3"/>
    <property type="match status" value="1"/>
</dbReference>
<dbReference type="Gene3D" id="1.10.150.280">
    <property type="entry name" value="AF1531-like domain"/>
    <property type="match status" value="1"/>
</dbReference>
<organism evidence="3 4">
    <name type="scientific">Phoenicibacter congonensis</name>
    <dbReference type="NCBI Taxonomy" id="1944646"/>
    <lineage>
        <taxon>Bacteria</taxon>
        <taxon>Bacillati</taxon>
        <taxon>Actinomycetota</taxon>
        <taxon>Coriobacteriia</taxon>
        <taxon>Eggerthellales</taxon>
        <taxon>Eggerthellaceae</taxon>
        <taxon>Phoenicibacter</taxon>
    </lineage>
</organism>
<dbReference type="InterPro" id="IPR003583">
    <property type="entry name" value="Hlx-hairpin-Hlx_DNA-bd_motif"/>
</dbReference>
<name>A0AA43U648_9ACTN</name>
<feature type="transmembrane region" description="Helical" evidence="1">
    <location>
        <begin position="30"/>
        <end position="52"/>
    </location>
</feature>
<dbReference type="PANTHER" id="PTHR21180:SF32">
    <property type="entry name" value="ENDONUCLEASE_EXONUCLEASE_PHOSPHATASE FAMILY DOMAIN-CONTAINING PROTEIN 1"/>
    <property type="match status" value="1"/>
</dbReference>
<proteinExistence type="predicted"/>
<dbReference type="SUPFAM" id="SSF47781">
    <property type="entry name" value="RuvA domain 2-like"/>
    <property type="match status" value="1"/>
</dbReference>
<dbReference type="GO" id="GO:0015628">
    <property type="term" value="P:protein secretion by the type II secretion system"/>
    <property type="evidence" value="ECO:0007669"/>
    <property type="project" value="TreeGrafter"/>
</dbReference>
<keyword evidence="1" id="KW-0812">Transmembrane</keyword>
<evidence type="ECO:0000313" key="4">
    <source>
        <dbReference type="Proteomes" id="UP001168575"/>
    </source>
</evidence>
<keyword evidence="1" id="KW-0472">Membrane</keyword>
<dbReference type="NCBIfam" id="TIGR00426">
    <property type="entry name" value="competence protein ComEA helix-hairpin-helix repeat region"/>
    <property type="match status" value="1"/>
</dbReference>
<dbReference type="GO" id="GO:0003677">
    <property type="term" value="F:DNA binding"/>
    <property type="evidence" value="ECO:0007669"/>
    <property type="project" value="InterPro"/>
</dbReference>
<sequence length="220" mass="23002">VAIVSEEVFVSFQDFALDLEEDKKNRSYKLVYLIGVAVLLLLAIVYFAFSFFSATESSGVEVTKEQDAQETQASKKIYVHVAGEVNAPGLIELDEGARVSEAITLAGDATEDANVAGVNLAKKCEDGEQIIVPKKAAEGDAASSGDGAASSGASSATGKVNINTADSAELQTISGIGPSKAQKIIDYRTQNGSFKSVDDLTNVSGIGDKTLASIRDQICV</sequence>
<dbReference type="PANTHER" id="PTHR21180">
    <property type="entry name" value="ENDONUCLEASE/EXONUCLEASE/PHOSPHATASE FAMILY DOMAIN-CONTAINING PROTEIN 1"/>
    <property type="match status" value="1"/>
</dbReference>
<evidence type="ECO:0000256" key="1">
    <source>
        <dbReference type="SAM" id="Phobius"/>
    </source>
</evidence>
<dbReference type="Gene3D" id="3.10.560.10">
    <property type="entry name" value="Outer membrane lipoprotein wza domain like"/>
    <property type="match status" value="1"/>
</dbReference>
<dbReference type="Pfam" id="PF10531">
    <property type="entry name" value="SLBB"/>
    <property type="match status" value="1"/>
</dbReference>
<gene>
    <name evidence="3" type="ORF">Q3982_04645</name>
</gene>
<keyword evidence="1" id="KW-1133">Transmembrane helix</keyword>